<dbReference type="Proteomes" id="UP000051530">
    <property type="component" value="Unassembled WGS sequence"/>
</dbReference>
<dbReference type="SUPFAM" id="SSF50978">
    <property type="entry name" value="WD40 repeat-like"/>
    <property type="match status" value="1"/>
</dbReference>
<evidence type="ECO:0000313" key="7">
    <source>
        <dbReference type="Proteomes" id="UP000051530"/>
    </source>
</evidence>
<reference evidence="6 7" key="1">
    <citation type="submission" date="2015-07" db="EMBL/GenBank/DDBJ databases">
        <title>The genome of Pseudoloma neurophilia, a relevant intracellular parasite of the zebrafish.</title>
        <authorList>
            <person name="Ndikumana S."/>
            <person name="Pelin A."/>
            <person name="Sanders J."/>
            <person name="Corradi N."/>
        </authorList>
    </citation>
    <scope>NUCLEOTIDE SEQUENCE [LARGE SCALE GENOMIC DNA]</scope>
    <source>
        <strain evidence="6 7">MK1</strain>
    </source>
</reference>
<organism evidence="6 7">
    <name type="scientific">Pseudoloma neurophilia</name>
    <dbReference type="NCBI Taxonomy" id="146866"/>
    <lineage>
        <taxon>Eukaryota</taxon>
        <taxon>Fungi</taxon>
        <taxon>Fungi incertae sedis</taxon>
        <taxon>Microsporidia</taxon>
        <taxon>Pseudoloma</taxon>
    </lineage>
</organism>
<evidence type="ECO:0000259" key="5">
    <source>
        <dbReference type="SMART" id="SM01033"/>
    </source>
</evidence>
<dbReference type="AlphaFoldDB" id="A0A0R0LZL4"/>
<evidence type="ECO:0000256" key="1">
    <source>
        <dbReference type="ARBA" id="ARBA00004604"/>
    </source>
</evidence>
<keyword evidence="7" id="KW-1185">Reference proteome</keyword>
<accession>A0A0R0LZL4</accession>
<name>A0A0R0LZL4_9MICR</name>
<protein>
    <submittedName>
        <fullName evidence="6">WD40-repeat-containing subunit of the 18S rRNA processing complex</fullName>
    </submittedName>
</protein>
<sequence length="398" mass="45552">MGKNQISDKIKNKFKLANVAKKYEETAELLQTQEKGFIKLEKDEKMPTQKKIKMNVANSVREKAFSLNLEESNWKSSYSIDGRFLLLHNKSSITVFDNKTLNVFYEREIKNIETSIFLHNEQYCAISADSFYIYNKNGQEIHHLPKYRDVKKMTFLPDHFLLATLHRSPFLKYFDTSIGKEVAAIFIKEKNCSSISRRSDGIVLIGGNKGTVSFYSPNTKEALCKILVNSAKITSISVKNDNFACSSLQGTYFYDFRKLNEPIYRLPKSENVSLSNTLAFSFRNTVCTFLNGNPYVKETYKGVNSIEFAPYEDILTVGTSLGLRNMIVPGSGEANIDADEDSPFLTKKQRKEREIQKLLQKIPSTFIGSKFIVDDVEEIKQKDEPEKPKRTGPLARFY</sequence>
<dbReference type="GO" id="GO:0030686">
    <property type="term" value="C:90S preribosome"/>
    <property type="evidence" value="ECO:0007669"/>
    <property type="project" value="TreeGrafter"/>
</dbReference>
<dbReference type="Pfam" id="PF08149">
    <property type="entry name" value="BING4CT"/>
    <property type="match status" value="1"/>
</dbReference>
<dbReference type="OrthoDB" id="10251154at2759"/>
<dbReference type="Gene3D" id="2.130.10.10">
    <property type="entry name" value="YVTN repeat-like/Quinoprotein amine dehydrogenase"/>
    <property type="match status" value="1"/>
</dbReference>
<keyword evidence="3" id="KW-0677">Repeat</keyword>
<dbReference type="InterPro" id="IPR015943">
    <property type="entry name" value="WD40/YVTN_repeat-like_dom_sf"/>
</dbReference>
<dbReference type="SMART" id="SM01033">
    <property type="entry name" value="BING4CT"/>
    <property type="match status" value="1"/>
</dbReference>
<evidence type="ECO:0000256" key="3">
    <source>
        <dbReference type="ARBA" id="ARBA00022737"/>
    </source>
</evidence>
<dbReference type="InterPro" id="IPR040315">
    <property type="entry name" value="WDR46/Utp7"/>
</dbReference>
<dbReference type="VEuPathDB" id="MicrosporidiaDB:M153_1570006869"/>
<evidence type="ECO:0000256" key="2">
    <source>
        <dbReference type="ARBA" id="ARBA00022574"/>
    </source>
</evidence>
<dbReference type="InterPro" id="IPR036322">
    <property type="entry name" value="WD40_repeat_dom_sf"/>
</dbReference>
<dbReference type="InterPro" id="IPR012952">
    <property type="entry name" value="BING4_C_dom"/>
</dbReference>
<evidence type="ECO:0000313" key="6">
    <source>
        <dbReference type="EMBL" id="KRH94738.1"/>
    </source>
</evidence>
<proteinExistence type="predicted"/>
<dbReference type="PANTHER" id="PTHR14085:SF3">
    <property type="entry name" value="WD REPEAT-CONTAINING PROTEIN 46"/>
    <property type="match status" value="1"/>
</dbReference>
<gene>
    <name evidence="6" type="ORF">M153_1570006869</name>
</gene>
<dbReference type="GO" id="GO:0000462">
    <property type="term" value="P:maturation of SSU-rRNA from tricistronic rRNA transcript (SSU-rRNA, 5.8S rRNA, LSU-rRNA)"/>
    <property type="evidence" value="ECO:0007669"/>
    <property type="project" value="TreeGrafter"/>
</dbReference>
<keyword evidence="2" id="KW-0853">WD repeat</keyword>
<comment type="caution">
    <text evidence="6">The sequence shown here is derived from an EMBL/GenBank/DDBJ whole genome shotgun (WGS) entry which is preliminary data.</text>
</comment>
<dbReference type="PANTHER" id="PTHR14085">
    <property type="entry name" value="WD-REPEAT PROTEIN BING4"/>
    <property type="match status" value="1"/>
</dbReference>
<dbReference type="GO" id="GO:0032040">
    <property type="term" value="C:small-subunit processome"/>
    <property type="evidence" value="ECO:0007669"/>
    <property type="project" value="TreeGrafter"/>
</dbReference>
<comment type="subcellular location">
    <subcellularLocation>
        <location evidence="1">Nucleus</location>
        <location evidence="1">Nucleolus</location>
    </subcellularLocation>
</comment>
<dbReference type="EMBL" id="LGUB01000036">
    <property type="protein sequence ID" value="KRH94738.1"/>
    <property type="molecule type" value="Genomic_DNA"/>
</dbReference>
<evidence type="ECO:0000256" key="4">
    <source>
        <dbReference type="ARBA" id="ARBA00023242"/>
    </source>
</evidence>
<feature type="domain" description="BING4 C-terminal" evidence="5">
    <location>
        <begin position="294"/>
        <end position="375"/>
    </location>
</feature>
<keyword evidence="4" id="KW-0539">Nucleus</keyword>